<dbReference type="PROSITE" id="PS51898">
    <property type="entry name" value="TYR_RECOMBINASE"/>
    <property type="match status" value="1"/>
</dbReference>
<dbReference type="InterPro" id="IPR013762">
    <property type="entry name" value="Integrase-like_cat_sf"/>
</dbReference>
<feature type="domain" description="Core-binding (CB)" evidence="11">
    <location>
        <begin position="6"/>
        <end position="100"/>
    </location>
</feature>
<dbReference type="GO" id="GO:0003677">
    <property type="term" value="F:DNA binding"/>
    <property type="evidence" value="ECO:0007669"/>
    <property type="project" value="UniProtKB-UniRule"/>
</dbReference>
<evidence type="ECO:0000256" key="8">
    <source>
        <dbReference type="ARBA" id="ARBA00023306"/>
    </source>
</evidence>
<dbReference type="GO" id="GO:0005737">
    <property type="term" value="C:cytoplasm"/>
    <property type="evidence" value="ECO:0007669"/>
    <property type="project" value="UniProtKB-SubCell"/>
</dbReference>
<reference evidence="12 13" key="1">
    <citation type="journal article" date="2016" name="Nat. Commun.">
        <title>Thousands of microbial genomes shed light on interconnected biogeochemical processes in an aquifer system.</title>
        <authorList>
            <person name="Anantharaman K."/>
            <person name="Brown C.T."/>
            <person name="Hug L.A."/>
            <person name="Sharon I."/>
            <person name="Castelle C.J."/>
            <person name="Probst A.J."/>
            <person name="Thomas B.C."/>
            <person name="Singh A."/>
            <person name="Wilkins M.J."/>
            <person name="Karaoz U."/>
            <person name="Brodie E.L."/>
            <person name="Williams K.H."/>
            <person name="Hubbard S.S."/>
            <person name="Banfield J.F."/>
        </authorList>
    </citation>
    <scope>NUCLEOTIDE SEQUENCE [LARGE SCALE GENOMIC DNA]</scope>
</reference>
<dbReference type="PROSITE" id="PS51900">
    <property type="entry name" value="CB"/>
    <property type="match status" value="1"/>
</dbReference>
<keyword evidence="7" id="KW-0233">DNA recombination</keyword>
<feature type="domain" description="Tyr recombinase" evidence="10">
    <location>
        <begin position="122"/>
        <end position="313"/>
    </location>
</feature>
<keyword evidence="4" id="KW-0159">Chromosome partition</keyword>
<accession>A0A1F6MBZ7</accession>
<keyword evidence="3" id="KW-0132">Cell division</keyword>
<name>A0A1F6MBZ7_9BACT</name>
<proteinExistence type="predicted"/>
<comment type="caution">
    <text evidence="12">The sequence shown here is derived from an EMBL/GenBank/DDBJ whole genome shotgun (WGS) entry which is preliminary data.</text>
</comment>
<sequence>MRKSSTPIINHITPFLDYCEVEKGLSPVTAKNYHNFLRVFTVWLKKNALEGIKPHELTPEHIWDYRLFLSRKKDRFGHSPKKTTQNYYLIALRNLLSYFAERDLQALPADKIKLPKLTDSDKKIKFLTYPQVEKLMAMPDTGSADGLRDRSILEVLFSTGMRVSELTSLNIRLFDVKNIINKKITDTEISISGKGGSTRVVYFSERAIHWLSEYLKTRQDLFPPLFINYKNDEKDTEHRLTTRSIERLVRRYTAMAGLPVDATPHTLRHSFATDLLDQGADMRSVQELLGHKNIVTTQIYTHVTNKKLHDIHKKFHRGGK</sequence>
<dbReference type="InterPro" id="IPR010998">
    <property type="entry name" value="Integrase_recombinase_N"/>
</dbReference>
<evidence type="ECO:0000256" key="3">
    <source>
        <dbReference type="ARBA" id="ARBA00022618"/>
    </source>
</evidence>
<evidence type="ECO:0008006" key="14">
    <source>
        <dbReference type="Google" id="ProtNLM"/>
    </source>
</evidence>
<evidence type="ECO:0000256" key="4">
    <source>
        <dbReference type="ARBA" id="ARBA00022829"/>
    </source>
</evidence>
<evidence type="ECO:0000313" key="12">
    <source>
        <dbReference type="EMBL" id="OGH69078.1"/>
    </source>
</evidence>
<dbReference type="InterPro" id="IPR004107">
    <property type="entry name" value="Integrase_SAM-like_N"/>
</dbReference>
<protein>
    <recommendedName>
        <fullName evidence="14">Tyrosine recombinase XerC</fullName>
    </recommendedName>
</protein>
<dbReference type="Gene3D" id="1.10.443.10">
    <property type="entry name" value="Intergrase catalytic core"/>
    <property type="match status" value="1"/>
</dbReference>
<dbReference type="PANTHER" id="PTHR30349">
    <property type="entry name" value="PHAGE INTEGRASE-RELATED"/>
    <property type="match status" value="1"/>
</dbReference>
<dbReference type="EMBL" id="MFPU01000068">
    <property type="protein sequence ID" value="OGH69078.1"/>
    <property type="molecule type" value="Genomic_DNA"/>
</dbReference>
<evidence type="ECO:0000313" key="13">
    <source>
        <dbReference type="Proteomes" id="UP000177953"/>
    </source>
</evidence>
<dbReference type="InterPro" id="IPR011010">
    <property type="entry name" value="DNA_brk_join_enz"/>
</dbReference>
<organism evidence="12 13">
    <name type="scientific">Candidatus Magasanikbacteria bacterium RIFCSPHIGHO2_01_FULL_47_8</name>
    <dbReference type="NCBI Taxonomy" id="1798673"/>
    <lineage>
        <taxon>Bacteria</taxon>
        <taxon>Candidatus Magasanikiibacteriota</taxon>
    </lineage>
</organism>
<dbReference type="AlphaFoldDB" id="A0A1F6MBZ7"/>
<dbReference type="Gene3D" id="1.10.150.130">
    <property type="match status" value="1"/>
</dbReference>
<dbReference type="Pfam" id="PF00589">
    <property type="entry name" value="Phage_integrase"/>
    <property type="match status" value="1"/>
</dbReference>
<keyword evidence="2" id="KW-0963">Cytoplasm</keyword>
<evidence type="ECO:0000256" key="7">
    <source>
        <dbReference type="ARBA" id="ARBA00023172"/>
    </source>
</evidence>
<dbReference type="CDD" id="cd00798">
    <property type="entry name" value="INT_XerDC_C"/>
    <property type="match status" value="1"/>
</dbReference>
<evidence type="ECO:0000256" key="1">
    <source>
        <dbReference type="ARBA" id="ARBA00004496"/>
    </source>
</evidence>
<gene>
    <name evidence="12" type="ORF">A2754_02600</name>
</gene>
<evidence type="ECO:0000259" key="11">
    <source>
        <dbReference type="PROSITE" id="PS51900"/>
    </source>
</evidence>
<dbReference type="Pfam" id="PF13495">
    <property type="entry name" value="Phage_int_SAM_4"/>
    <property type="match status" value="1"/>
</dbReference>
<evidence type="ECO:0000256" key="2">
    <source>
        <dbReference type="ARBA" id="ARBA00022490"/>
    </source>
</evidence>
<dbReference type="SUPFAM" id="SSF47823">
    <property type="entry name" value="lambda integrase-like, N-terminal domain"/>
    <property type="match status" value="1"/>
</dbReference>
<dbReference type="GO" id="GO:0006310">
    <property type="term" value="P:DNA recombination"/>
    <property type="evidence" value="ECO:0007669"/>
    <property type="project" value="UniProtKB-KW"/>
</dbReference>
<dbReference type="GO" id="GO:0015074">
    <property type="term" value="P:DNA integration"/>
    <property type="evidence" value="ECO:0007669"/>
    <property type="project" value="UniProtKB-KW"/>
</dbReference>
<evidence type="ECO:0000256" key="6">
    <source>
        <dbReference type="ARBA" id="ARBA00023125"/>
    </source>
</evidence>
<keyword evidence="5" id="KW-0229">DNA integration</keyword>
<keyword evidence="8" id="KW-0131">Cell cycle</keyword>
<dbReference type="InterPro" id="IPR002104">
    <property type="entry name" value="Integrase_catalytic"/>
</dbReference>
<evidence type="ECO:0000259" key="10">
    <source>
        <dbReference type="PROSITE" id="PS51898"/>
    </source>
</evidence>
<dbReference type="InterPro" id="IPR050090">
    <property type="entry name" value="Tyrosine_recombinase_XerCD"/>
</dbReference>
<comment type="subcellular location">
    <subcellularLocation>
        <location evidence="1">Cytoplasm</location>
    </subcellularLocation>
</comment>
<dbReference type="GO" id="GO:0007059">
    <property type="term" value="P:chromosome segregation"/>
    <property type="evidence" value="ECO:0007669"/>
    <property type="project" value="UniProtKB-KW"/>
</dbReference>
<evidence type="ECO:0000256" key="5">
    <source>
        <dbReference type="ARBA" id="ARBA00022908"/>
    </source>
</evidence>
<dbReference type="PANTHER" id="PTHR30349:SF77">
    <property type="entry name" value="TYROSINE RECOMBINASE XERC"/>
    <property type="match status" value="1"/>
</dbReference>
<dbReference type="Proteomes" id="UP000177953">
    <property type="component" value="Unassembled WGS sequence"/>
</dbReference>
<dbReference type="GO" id="GO:0051301">
    <property type="term" value="P:cell division"/>
    <property type="evidence" value="ECO:0007669"/>
    <property type="project" value="UniProtKB-KW"/>
</dbReference>
<keyword evidence="6 9" id="KW-0238">DNA-binding</keyword>
<dbReference type="InterPro" id="IPR044068">
    <property type="entry name" value="CB"/>
</dbReference>
<evidence type="ECO:0000256" key="9">
    <source>
        <dbReference type="PROSITE-ProRule" id="PRU01248"/>
    </source>
</evidence>
<dbReference type="SUPFAM" id="SSF56349">
    <property type="entry name" value="DNA breaking-rejoining enzymes"/>
    <property type="match status" value="1"/>
</dbReference>